<feature type="compositionally biased region" description="Low complexity" evidence="1">
    <location>
        <begin position="258"/>
        <end position="283"/>
    </location>
</feature>
<feature type="region of interest" description="Disordered" evidence="1">
    <location>
        <begin position="2634"/>
        <end position="2663"/>
    </location>
</feature>
<feature type="compositionally biased region" description="Basic and acidic residues" evidence="1">
    <location>
        <begin position="1353"/>
        <end position="1368"/>
    </location>
</feature>
<keyword evidence="2" id="KW-0812">Transmembrane</keyword>
<dbReference type="KEGG" id="tgo:TGME49_262880"/>
<feature type="compositionally biased region" description="Low complexity" evidence="1">
    <location>
        <begin position="190"/>
        <end position="209"/>
    </location>
</feature>
<dbReference type="GeneID" id="7896663"/>
<dbReference type="OrthoDB" id="330306at2759"/>
<feature type="region of interest" description="Disordered" evidence="1">
    <location>
        <begin position="1304"/>
        <end position="1368"/>
    </location>
</feature>
<dbReference type="Proteomes" id="UP000001529">
    <property type="component" value="Chromosome VIIb"/>
</dbReference>
<evidence type="ECO:0000256" key="2">
    <source>
        <dbReference type="SAM" id="Phobius"/>
    </source>
</evidence>
<dbReference type="RefSeq" id="XP_002365388.2">
    <property type="nucleotide sequence ID" value="XM_002365347.2"/>
</dbReference>
<sequence length="2663" mass="290210">MADVSSARRGVRQSRRSVPFPVSPACRASSRLSTPSPSVGFHSSSSVADCRSSQAGKMRISPPGVWASPVAASPRSSVGETPRSKQKSRDLWTPQGRFRPSVAGREAPLESTAKGISGSQGRSFPRYSLSCRSSLLSPLHAVSTVTKEKRNGDSTRVARPSRLCVFLLPALLATFHLCVAASSPSPPPSSFASSFASSRAEEPSAPQASGALPASALAIPRGSLLSGDLTHSQHLSASQIARAESFLADYQRQSPAHGGSEAASAQPPAAAGATGEAGSELGGQPAEDVGARLDKDMRTRIRADEKAGREGTLTGPQGALLADAICARVKEGKSLQQISLGAGTSGVVEIVPRERLKSHWFGLPLTEKDLPGFDMPSTLHPSRELTVLVTPHRPSQFPAVYLIYQKEDACVWLRDAAAAGPTLLRVSSEELHAIPRPGALVLVVSCETPCAPHISLQWQTPGRDEVIDLECRKDEKSDLVCPSVSGEALVGVPLHYAFKCTDDCQEAVRGVVGASIEVVVSPGAHQPLLPSSSESPSSSSSSSSSRFFEDRLELLAAWDCVPETAFSDGDDEGSTAALTSQETPVAPSSPSPSSPSSPALRRQRIEEAGDGAEVPTEGGERTSTTGGEKAGKDEPGKTRNACKPLTSVAGAAGVTYLAASLEGIAKNPGQHTLHIVVLSPSVASRKFRLTLDMPRSVTEVALDRPLYVVLPANSLRFFKVFLPEVAVDPQKSCLHSALGSVVEHPPVEFVAESVAGGVPTLAVANEELEPRPDPAKTKREQVFAWRSTEQESEAGIRYALIYLGSDALRRKKPFGTFVIGVRTSSFSLVSLSVSSLAAAAGMRQWAELPGLGVGVTLTFIPFSRYCKDEFLVFRTGNNVGRRRRQTAGGTDFVSNAMEAKSSPSAAAGEPPNDREATREVLTIVVQKQKGDMPSEFCVVPCGPAEGLFRICPKLPLENDAPCPSPFISRPAPESRMLRLSIPVDALEPRSAYVIRIRLASWQDSSVVMGLWRPTPGDVRVQTVRVKNGVAFRGILANDSAGARALDLIFNVDSNTLPRLSKPESAYAFRLSLAGSAPGFLISVSLPGGTHAQGKSRSISVPVSEAKDRVEFSERFSSAAVFGDSQGVGDWTIRIRSVAAVPVSIDVTVSFGPAGEETERALLTKPVPGAVLEATTHLMDGAVFVGHVQPNRNDKSGKRFFSFPLDYKLTAAHAVDARPHFRCIVSSFDKKARRVRLLANVLTKENEGAYRLPDSSIPGTVLWPQQRGGKFPDTQVIDVPLDNPQSLSLGTGSAYVVVVEPSPSSLLSTSSSSPSSSSTSSSTSTSTSSPSSSSASSAASSSSSALASASGSRASRETGNLKKGEGRRSSGVDGIPFSIVCSANGALFPLPLDFPVRRSIAADASHFYSFSTPVYNKDIVISLASGAVGDADLFVSPLRTVSSASRGYTWSSTEIGTDWVLLASESKDFRSVCNASVISSTGFCTFFILVEAQEDAQYTLEVRQENGGVDALVPGRPVHDIVRKGHTKMYSYVDVTPDEDLKITVSSDRDVSLYASLGSGTLVTDLTPLHLGSAQWWSDGVARRSIDIKGADLRRRQAVLGCIFPNSKDAAPWSSRSVEKQCVLRVDVSAHQDQRFSLELLTAPTNSVVTNLIVDATPNIGFLWENSDVKYELWVEDFILERDLDAALHLKVASFDCKATLTVKWPDGFRRDFPWPQSRQLVIGREIHPWTEGPFFFMLHDPSIRQGNCMYVFNAHISTTLHETHEVTPLDFNVPLRAAVTSHRPSFFVWSAPFSGKADDEFFLLKVTPFVHMVDVFVQPLHRNLGFPKRPEPGEELPPTVKQLVQESPESPTLFMRIGSVWRDADDADWVPACEPNDLATSRLEDDQLGTDTEDVFHPLDSCQILISVYDHHRPTDLSESREIDFSIQVTSRSADAFDVYSFGETRQFVPEEFLGENQSKALLLYQDNPSADVHLHVRCEDPFLISKMTAALFHNLTRLHEELEHPNGCRSDDGGKFCWVSEPTKDWQSGSTADIVIKAEEKVLESKNFLYVVLYLNETYSSTFQPVVEFSATQEGMYVPLKNNIDSGIYSVAADKPAFFSFEVAEPSGQVIFILDPDREAPKQDGDLRTSYRDRIQKPLEATSMFVKTCNTETFVRTMWSPSLRPSNLLHSEHGYVNERDQLVAIVDNNWQLFDARLCYYRIGIYTQSSEPFYFRMTATVIHQSLPMAVPIGSAILGHVSKIPHANRRTPLVQTMAVADKFTFRLWKPPAFNGKLVTMFEVCSGTAALRWNDRLSKLVSGSVVPGIFLGSMKRVSRRTDSSTLQQQGRMYRVVEAQNANFLGASCEFPEDTASESYIRQNNATFSIMMTRLERTACFSAESDDVDAEIAPAPWYEQLRHPFSGRKWSLNVRWKPLMTFPAVKALSQDGHWTCSKTSLREWGNQLPEEQVQYEVFVALASATRANWLASCGLYMDAEYYKTTSKYLIDAGQTSFRLPLQYQGSQVYKVAVLAKHIPQAFDQGTQPFTYRFVEVELAHTEELLGLGTTYLLVVVVFCLLFACRRRMFACATSMWKTLLCVTSSEFSQPRQDRATGPHNIEMFSVSQGYMPPPATLGCRTVKDDYEDEGFTEDLETRTNDDYTLSPLPQSVEPWSGRKGHEVVSF</sequence>
<feature type="compositionally biased region" description="Low complexity" evidence="1">
    <location>
        <begin position="33"/>
        <end position="47"/>
    </location>
</feature>
<name>S8F806_TOXGM</name>
<reference evidence="3" key="1">
    <citation type="submission" date="2013-04" db="EMBL/GenBank/DDBJ databases">
        <authorList>
            <person name="Sibley D."/>
            <person name="Venepally P."/>
            <person name="Karamycheva S."/>
            <person name="Hadjithomas M."/>
            <person name="Khan A."/>
            <person name="Brunk B."/>
            <person name="Roos D."/>
            <person name="Caler E."/>
            <person name="Lorenzi H."/>
        </authorList>
    </citation>
    <scope>NUCLEOTIDE SEQUENCE [LARGE SCALE GENOMIC DNA]</scope>
    <source>
        <strain evidence="3">ME49</strain>
    </source>
</reference>
<evidence type="ECO:0000313" key="3">
    <source>
        <dbReference type="EMBL" id="EPT29678.1"/>
    </source>
</evidence>
<evidence type="ECO:0000313" key="4">
    <source>
        <dbReference type="Proteomes" id="UP000001529"/>
    </source>
</evidence>
<feature type="region of interest" description="Disordered" evidence="1">
    <location>
        <begin position="1"/>
        <end position="123"/>
    </location>
</feature>
<evidence type="ECO:0000256" key="1">
    <source>
        <dbReference type="SAM" id="MobiDB-lite"/>
    </source>
</evidence>
<protein>
    <recommendedName>
        <fullName evidence="5">Transmembrane protein</fullName>
    </recommendedName>
</protein>
<feature type="region of interest" description="Disordered" evidence="1">
    <location>
        <begin position="251"/>
        <end position="294"/>
    </location>
</feature>
<dbReference type="EMBL" id="KE138830">
    <property type="protein sequence ID" value="EPT29678.1"/>
    <property type="molecule type" value="Genomic_DNA"/>
</dbReference>
<feature type="compositionally biased region" description="Low complexity" evidence="1">
    <location>
        <begin position="1304"/>
        <end position="1349"/>
    </location>
</feature>
<keyword evidence="2" id="KW-1133">Transmembrane helix</keyword>
<feature type="region of interest" description="Disordered" evidence="1">
    <location>
        <begin position="189"/>
        <end position="209"/>
    </location>
</feature>
<organism evidence="3 4">
    <name type="scientific">Toxoplasma gondii (strain ATCC 50611 / Me49)</name>
    <dbReference type="NCBI Taxonomy" id="508771"/>
    <lineage>
        <taxon>Eukaryota</taxon>
        <taxon>Sar</taxon>
        <taxon>Alveolata</taxon>
        <taxon>Apicomplexa</taxon>
        <taxon>Conoidasida</taxon>
        <taxon>Coccidia</taxon>
        <taxon>Eucoccidiorida</taxon>
        <taxon>Eimeriorina</taxon>
        <taxon>Sarcocystidae</taxon>
        <taxon>Toxoplasma</taxon>
    </lineage>
</organism>
<feature type="region of interest" description="Disordered" evidence="1">
    <location>
        <begin position="565"/>
        <end position="642"/>
    </location>
</feature>
<feature type="transmembrane region" description="Helical" evidence="2">
    <location>
        <begin position="2541"/>
        <end position="2561"/>
    </location>
</feature>
<feature type="compositionally biased region" description="Low complexity" evidence="1">
    <location>
        <begin position="67"/>
        <end position="78"/>
    </location>
</feature>
<dbReference type="VEuPathDB" id="ToxoDB:TGME49_262880"/>
<keyword evidence="4" id="KW-1185">Reference proteome</keyword>
<dbReference type="PANTHER" id="PTHR24216">
    <property type="entry name" value="PAXILLIN-RELATED"/>
    <property type="match status" value="1"/>
</dbReference>
<accession>S8F806</accession>
<keyword evidence="2" id="KW-0472">Membrane</keyword>
<proteinExistence type="predicted"/>
<dbReference type="PANTHER" id="PTHR24216:SF65">
    <property type="entry name" value="PAXILLIN-LIKE PROTEIN 1"/>
    <property type="match status" value="1"/>
</dbReference>
<evidence type="ECO:0008006" key="5">
    <source>
        <dbReference type="Google" id="ProtNLM"/>
    </source>
</evidence>
<feature type="region of interest" description="Disordered" evidence="1">
    <location>
        <begin position="524"/>
        <end position="544"/>
    </location>
</feature>
<dbReference type="EMBL" id="CM002042">
    <property type="protein sequence ID" value="EPT29678.1"/>
    <property type="molecule type" value="Genomic_DNA"/>
</dbReference>
<gene>
    <name evidence="3" type="ORF">TGME49_262880</name>
</gene>
<feature type="compositionally biased region" description="Low complexity" evidence="1">
    <location>
        <begin position="530"/>
        <end position="544"/>
    </location>
</feature>